<reference evidence="2" key="1">
    <citation type="submission" date="2017-02" db="EMBL/GenBank/DDBJ databases">
        <authorList>
            <person name="Varghese N."/>
            <person name="Submissions S."/>
        </authorList>
    </citation>
    <scope>NUCLEOTIDE SEQUENCE [LARGE SCALE GENOMIC DNA]</scope>
    <source>
        <strain evidence="2">DSM 24091</strain>
    </source>
</reference>
<dbReference type="InterPro" id="IPR030890">
    <property type="entry name" value="LP_HExxH_w_TonB"/>
</dbReference>
<dbReference type="EMBL" id="FUZF01000008">
    <property type="protein sequence ID" value="SKB73558.1"/>
    <property type="molecule type" value="Genomic_DNA"/>
</dbReference>
<dbReference type="Pfam" id="PF15890">
    <property type="entry name" value="Peptidase_Mx1"/>
    <property type="match status" value="1"/>
</dbReference>
<dbReference type="STRING" id="1513896.SAMN05660841_02066"/>
<keyword evidence="2" id="KW-1185">Reference proteome</keyword>
<keyword evidence="1" id="KW-0378">Hydrolase</keyword>
<sequence length="467" mass="53218">MKLKLFTIVILTVILGISGCRKSDENLDVDLSKYNYDNFEKLPVDDYIYTNLTKPYNIEVVYRFDRSHTDIAKNISPPNIDRVQPAVDMILTGFIKPYEKLGGARMIKVYTPKQFVLFGSHAYNDNGSVTLGTADGGRRVVLYDINNISKTNGVDIKRRLRTIHHEFTHILNQMVAIPPSFRTITADHVDNWLAAENTDAEAKRLGFVSRYARSSFGEDFAEMVAHLLIEGQVWFDNYVAEIPDAMYRERIRLKETVIREYFSSFFQIDFTELQIEMQRVLKEEYNTTPPSDRTQELHFRLMNNKINTIRYTANASYLTQYGDPAAIKAILANVQTSLRTTQANGIVDYFEFRFTDAENLIFRIGYRNSSTTAALTSDYYFKMVINPVTGEVSFVKSTVNGAHFAGNGSVTMSGFETYVLPYLTNRIFIASWLPASIPATSPLYRTYGGFYVKGTPANYIYGPVVLK</sequence>
<dbReference type="OrthoDB" id="1113652at2"/>
<dbReference type="RefSeq" id="WP_079643006.1">
    <property type="nucleotide sequence ID" value="NZ_FUZF01000008.1"/>
</dbReference>
<dbReference type="Gene3D" id="3.40.390.70">
    <property type="match status" value="1"/>
</dbReference>
<keyword evidence="1" id="KW-0449">Lipoprotein</keyword>
<gene>
    <name evidence="1" type="ORF">SAMN05660841_02066</name>
</gene>
<protein>
    <submittedName>
        <fullName evidence="1">Substrate import-associated zinc metallohydrolase lipoprotein</fullName>
    </submittedName>
</protein>
<dbReference type="PROSITE" id="PS51257">
    <property type="entry name" value="PROKAR_LIPOPROTEIN"/>
    <property type="match status" value="1"/>
</dbReference>
<dbReference type="NCBIfam" id="TIGR04549">
    <property type="entry name" value="LP_HExxH_w_tonB"/>
    <property type="match status" value="1"/>
</dbReference>
<proteinExistence type="predicted"/>
<evidence type="ECO:0000313" key="1">
    <source>
        <dbReference type="EMBL" id="SKB73558.1"/>
    </source>
</evidence>
<dbReference type="AlphaFoldDB" id="A0A1T5DPA1"/>
<dbReference type="Proteomes" id="UP000190150">
    <property type="component" value="Unassembled WGS sequence"/>
</dbReference>
<accession>A0A1T5DPA1</accession>
<organism evidence="1 2">
    <name type="scientific">Sphingobacterium nematocida</name>
    <dbReference type="NCBI Taxonomy" id="1513896"/>
    <lineage>
        <taxon>Bacteria</taxon>
        <taxon>Pseudomonadati</taxon>
        <taxon>Bacteroidota</taxon>
        <taxon>Sphingobacteriia</taxon>
        <taxon>Sphingobacteriales</taxon>
        <taxon>Sphingobacteriaceae</taxon>
        <taxon>Sphingobacterium</taxon>
    </lineage>
</organism>
<name>A0A1T5DPA1_9SPHI</name>
<evidence type="ECO:0000313" key="2">
    <source>
        <dbReference type="Proteomes" id="UP000190150"/>
    </source>
</evidence>
<dbReference type="GO" id="GO:0016787">
    <property type="term" value="F:hydrolase activity"/>
    <property type="evidence" value="ECO:0007669"/>
    <property type="project" value="UniProtKB-KW"/>
</dbReference>